<dbReference type="AlphaFoldDB" id="A0A1I0H2C2"/>
<gene>
    <name evidence="1" type="ORF">SAMN05660297_03472</name>
</gene>
<evidence type="ECO:0000313" key="2">
    <source>
        <dbReference type="Proteomes" id="UP000199568"/>
    </source>
</evidence>
<organism evidence="1 2">
    <name type="scientific">Natronincola peptidivorans</name>
    <dbReference type="NCBI Taxonomy" id="426128"/>
    <lineage>
        <taxon>Bacteria</taxon>
        <taxon>Bacillati</taxon>
        <taxon>Bacillota</taxon>
        <taxon>Clostridia</taxon>
        <taxon>Peptostreptococcales</taxon>
        <taxon>Natronincolaceae</taxon>
        <taxon>Natronincola</taxon>
    </lineage>
</organism>
<reference evidence="1 2" key="1">
    <citation type="submission" date="2016-10" db="EMBL/GenBank/DDBJ databases">
        <authorList>
            <person name="de Groot N.N."/>
        </authorList>
    </citation>
    <scope>NUCLEOTIDE SEQUENCE [LARGE SCALE GENOMIC DNA]</scope>
    <source>
        <strain evidence="1 2">DSM 18979</strain>
    </source>
</reference>
<protein>
    <submittedName>
        <fullName evidence="1">Uncharacterized protein</fullName>
    </submittedName>
</protein>
<evidence type="ECO:0000313" key="1">
    <source>
        <dbReference type="EMBL" id="SET77681.1"/>
    </source>
</evidence>
<dbReference type="EMBL" id="FOHU01000031">
    <property type="protein sequence ID" value="SET77681.1"/>
    <property type="molecule type" value="Genomic_DNA"/>
</dbReference>
<sequence length="219" mass="25450">MSKTTRVSSVANKRVQTSYVNRVKRVEKNEAVDSVKPVEKISNSAGHYSSNYTLASDIFYKKLEELKKEFKSFYHDHRRFEEAVEILEQGDEDIVIHIKNLIEKYNTAFKSLKILDKTMNTTNAKDIAAIIDVFKTSLTNIAIDVDEDYYMTIQEETFIEIIRETQEPLKFLFEPIQGMIFKLYKAFKSIKYLPKEGLQEGYENPLDKHLTGIVMNQQG</sequence>
<dbReference type="RefSeq" id="WP_090446821.1">
    <property type="nucleotide sequence ID" value="NZ_FOHU01000031.1"/>
</dbReference>
<name>A0A1I0H2C2_9FIRM</name>
<dbReference type="OrthoDB" id="1953536at2"/>
<keyword evidence="2" id="KW-1185">Reference proteome</keyword>
<accession>A0A1I0H2C2</accession>
<dbReference type="Proteomes" id="UP000199568">
    <property type="component" value="Unassembled WGS sequence"/>
</dbReference>
<proteinExistence type="predicted"/>